<dbReference type="PANTHER" id="PTHR24112">
    <property type="entry name" value="LEUCINE-RICH REPEAT, ISOFORM F-RELATED"/>
    <property type="match status" value="1"/>
</dbReference>
<dbReference type="GO" id="GO:0016477">
    <property type="term" value="P:cell migration"/>
    <property type="evidence" value="ECO:0000318"/>
    <property type="project" value="GO_Central"/>
</dbReference>
<accession>A2E0X5</accession>
<dbReference type="SMR" id="A2E0X5"/>
<evidence type="ECO:0008006" key="3">
    <source>
        <dbReference type="Google" id="ProtNLM"/>
    </source>
</evidence>
<dbReference type="Proteomes" id="UP000001542">
    <property type="component" value="Unassembled WGS sequence"/>
</dbReference>
<dbReference type="VEuPathDB" id="TrichDB:TVAGG3_0326320"/>
<dbReference type="VEuPathDB" id="TrichDB:TVAG_372040"/>
<dbReference type="InterPro" id="IPR032675">
    <property type="entry name" value="LRR_dom_sf"/>
</dbReference>
<dbReference type="PANTHER" id="PTHR24112:SF64">
    <property type="entry name" value="CHROMOSOME UNDETERMINED SCAFFOLD_46, WHOLE GENOME SHOTGUN SEQUENCE"/>
    <property type="match status" value="1"/>
</dbReference>
<dbReference type="InterPro" id="IPR051279">
    <property type="entry name" value="PP1-Reg/Actin-Interact_Protein"/>
</dbReference>
<gene>
    <name evidence="1" type="ORF">TVAG_372040</name>
</gene>
<dbReference type="KEGG" id="tva:4771710"/>
<dbReference type="InParanoid" id="A2E0X5"/>
<dbReference type="SUPFAM" id="SSF52047">
    <property type="entry name" value="RNI-like"/>
    <property type="match status" value="1"/>
</dbReference>
<organism evidence="1 2">
    <name type="scientific">Trichomonas vaginalis (strain ATCC PRA-98 / G3)</name>
    <dbReference type="NCBI Taxonomy" id="412133"/>
    <lineage>
        <taxon>Eukaryota</taxon>
        <taxon>Metamonada</taxon>
        <taxon>Parabasalia</taxon>
        <taxon>Trichomonadida</taxon>
        <taxon>Trichomonadidae</taxon>
        <taxon>Trichomonas</taxon>
    </lineage>
</organism>
<evidence type="ECO:0000313" key="2">
    <source>
        <dbReference type="Proteomes" id="UP000001542"/>
    </source>
</evidence>
<sequence length="602" mass="68145">MLLPSEMPTIEDRQRICGEIEPAGNSFLLRFGLLTQKPNPQPNNQFYQDLEEAYIYPTKQGELDLTLLTDAAPFMKTLLDSLHADPTINSVIIPKNHHNATFWKTVSKFLRTNSTIESIITEDGVDNDFQCVIEALSANPKSKLRSLIFLDSSTLTKDLSVVIASTFSIRPIKCIGFYGGMQNNCFEAFVQEANRYPFFESATRLELDSISKGNPIPTILKMKWLQEIRILACQINVNDIMHMASELKSLKSVHVTNLKSTDKIDSYEIPNTLEQLSITECKFSKNSLSSLWANIMKHHPTSNAFDFILNSIKADFDDLFYVMNTAGFSPYLKSFTWKKNQTDSEFFKAISDFPNLEIVNLTQSLNTKALDACANFIFRCTSLKRLIIDGRKKKALGNDIIPLFKLLGRGNTNFEYVSCQQQDLTDESLPDIADFLFENKKISSANFENNNFSNVNSIKSFYEKIMHRGTPLSMPFPSHLIKKLQKKNLISDDDISYIKECHNQMEAGTNNAVETIGLVQSRDDEYDRISVSQDVIMDLQEEVVVQKATIVMPEGDPVDNLKDESDWTLMTVPIPAPDNSQPLKEIAASYSFEQIYSAFIAV</sequence>
<dbReference type="Gene3D" id="3.80.10.10">
    <property type="entry name" value="Ribonuclease Inhibitor"/>
    <property type="match status" value="1"/>
</dbReference>
<evidence type="ECO:0000313" key="1">
    <source>
        <dbReference type="EMBL" id="EAY13730.1"/>
    </source>
</evidence>
<protein>
    <recommendedName>
        <fullName evidence="3">Leucine Rich Repeat family protein</fullName>
    </recommendedName>
</protein>
<reference evidence="1" key="2">
    <citation type="journal article" date="2007" name="Science">
        <title>Draft genome sequence of the sexually transmitted pathogen Trichomonas vaginalis.</title>
        <authorList>
            <person name="Carlton J.M."/>
            <person name="Hirt R.P."/>
            <person name="Silva J.C."/>
            <person name="Delcher A.L."/>
            <person name="Schatz M."/>
            <person name="Zhao Q."/>
            <person name="Wortman J.R."/>
            <person name="Bidwell S.L."/>
            <person name="Alsmark U.C.M."/>
            <person name="Besteiro S."/>
            <person name="Sicheritz-Ponten T."/>
            <person name="Noel C.J."/>
            <person name="Dacks J.B."/>
            <person name="Foster P.G."/>
            <person name="Simillion C."/>
            <person name="Van de Peer Y."/>
            <person name="Miranda-Saavedra D."/>
            <person name="Barton G.J."/>
            <person name="Westrop G.D."/>
            <person name="Mueller S."/>
            <person name="Dessi D."/>
            <person name="Fiori P.L."/>
            <person name="Ren Q."/>
            <person name="Paulsen I."/>
            <person name="Zhang H."/>
            <person name="Bastida-Corcuera F.D."/>
            <person name="Simoes-Barbosa A."/>
            <person name="Brown M.T."/>
            <person name="Hayes R.D."/>
            <person name="Mukherjee M."/>
            <person name="Okumura C.Y."/>
            <person name="Schneider R."/>
            <person name="Smith A.J."/>
            <person name="Vanacova S."/>
            <person name="Villalvazo M."/>
            <person name="Haas B.J."/>
            <person name="Pertea M."/>
            <person name="Feldblyum T.V."/>
            <person name="Utterback T.R."/>
            <person name="Shu C.L."/>
            <person name="Osoegawa K."/>
            <person name="de Jong P.J."/>
            <person name="Hrdy I."/>
            <person name="Horvathova L."/>
            <person name="Zubacova Z."/>
            <person name="Dolezal P."/>
            <person name="Malik S.B."/>
            <person name="Logsdon J.M. Jr."/>
            <person name="Henze K."/>
            <person name="Gupta A."/>
            <person name="Wang C.C."/>
            <person name="Dunne R.L."/>
            <person name="Upcroft J.A."/>
            <person name="Upcroft P."/>
            <person name="White O."/>
            <person name="Salzberg S.L."/>
            <person name="Tang P."/>
            <person name="Chiu C.-H."/>
            <person name="Lee Y.-S."/>
            <person name="Embley T.M."/>
            <person name="Coombs G.H."/>
            <person name="Mottram J.C."/>
            <person name="Tachezy J."/>
            <person name="Fraser-Liggett C.M."/>
            <person name="Johnson P.J."/>
        </authorList>
    </citation>
    <scope>NUCLEOTIDE SEQUENCE [LARGE SCALE GENOMIC DNA]</scope>
    <source>
        <strain evidence="1">G3</strain>
    </source>
</reference>
<proteinExistence type="predicted"/>
<name>A2E0X5_TRIV3</name>
<dbReference type="AlphaFoldDB" id="A2E0X5"/>
<dbReference type="GO" id="GO:0030027">
    <property type="term" value="C:lamellipodium"/>
    <property type="evidence" value="ECO:0000318"/>
    <property type="project" value="GO_Central"/>
</dbReference>
<reference evidence="1" key="1">
    <citation type="submission" date="2006-10" db="EMBL/GenBank/DDBJ databases">
        <authorList>
            <person name="Amadeo P."/>
            <person name="Zhao Q."/>
            <person name="Wortman J."/>
            <person name="Fraser-Liggett C."/>
            <person name="Carlton J."/>
        </authorList>
    </citation>
    <scope>NUCLEOTIDE SEQUENCE</scope>
    <source>
        <strain evidence="1">G3</strain>
    </source>
</reference>
<dbReference type="EMBL" id="DS113281">
    <property type="protein sequence ID" value="EAY13730.1"/>
    <property type="molecule type" value="Genomic_DNA"/>
</dbReference>
<dbReference type="GO" id="GO:0034315">
    <property type="term" value="P:regulation of Arp2/3 complex-mediated actin nucleation"/>
    <property type="evidence" value="ECO:0000318"/>
    <property type="project" value="GO_Central"/>
</dbReference>
<dbReference type="GO" id="GO:0005886">
    <property type="term" value="C:plasma membrane"/>
    <property type="evidence" value="ECO:0000318"/>
    <property type="project" value="GO_Central"/>
</dbReference>
<keyword evidence="2" id="KW-1185">Reference proteome</keyword>